<proteinExistence type="predicted"/>
<organism evidence="2 3">
    <name type="scientific">Actinacidiphila glaucinigra</name>
    <dbReference type="NCBI Taxonomy" id="235986"/>
    <lineage>
        <taxon>Bacteria</taxon>
        <taxon>Bacillati</taxon>
        <taxon>Actinomycetota</taxon>
        <taxon>Actinomycetes</taxon>
        <taxon>Kitasatosporales</taxon>
        <taxon>Streptomycetaceae</taxon>
        <taxon>Actinacidiphila</taxon>
    </lineage>
</organism>
<keyword evidence="1" id="KW-0472">Membrane</keyword>
<dbReference type="AlphaFoldDB" id="A0A239P1U4"/>
<gene>
    <name evidence="2" type="ORF">SAMN05216252_1692</name>
</gene>
<sequence>MVGLAVGMVAGAMPLGANWGAEGLDVGLATVAMWAGLRLAARREGPWWIAGLMALVLVSVGVAAYGDVGVPRYAGLVPVPVVAALLVVGGAGSVWARRRGMGVAGAAAGAGALVATAWLPVWVAAAMWAAAQAGSTSRTSLPTR</sequence>
<evidence type="ECO:0000313" key="2">
    <source>
        <dbReference type="EMBL" id="SNT60614.1"/>
    </source>
</evidence>
<dbReference type="EMBL" id="FZOF01000069">
    <property type="protein sequence ID" value="SNT60614.1"/>
    <property type="molecule type" value="Genomic_DNA"/>
</dbReference>
<evidence type="ECO:0000313" key="3">
    <source>
        <dbReference type="Proteomes" id="UP000198280"/>
    </source>
</evidence>
<keyword evidence="1" id="KW-1133">Transmembrane helix</keyword>
<accession>A0A239P1U4</accession>
<protein>
    <submittedName>
        <fullName evidence="2">Uncharacterized protein</fullName>
    </submittedName>
</protein>
<reference evidence="2 3" key="1">
    <citation type="submission" date="2017-06" db="EMBL/GenBank/DDBJ databases">
        <authorList>
            <person name="Kim H.J."/>
            <person name="Triplett B.A."/>
        </authorList>
    </citation>
    <scope>NUCLEOTIDE SEQUENCE [LARGE SCALE GENOMIC DNA]</scope>
    <source>
        <strain evidence="2 3">CGMCC 4.1858</strain>
    </source>
</reference>
<dbReference type="Proteomes" id="UP000198280">
    <property type="component" value="Unassembled WGS sequence"/>
</dbReference>
<name>A0A239P1U4_9ACTN</name>
<feature type="transmembrane region" description="Helical" evidence="1">
    <location>
        <begin position="47"/>
        <end position="66"/>
    </location>
</feature>
<evidence type="ECO:0000256" key="1">
    <source>
        <dbReference type="SAM" id="Phobius"/>
    </source>
</evidence>
<keyword evidence="3" id="KW-1185">Reference proteome</keyword>
<feature type="transmembrane region" description="Helical" evidence="1">
    <location>
        <begin position="73"/>
        <end position="96"/>
    </location>
</feature>
<feature type="transmembrane region" description="Helical" evidence="1">
    <location>
        <begin position="108"/>
        <end position="131"/>
    </location>
</feature>
<keyword evidence="1" id="KW-0812">Transmembrane</keyword>